<feature type="transmembrane region" description="Helical" evidence="1">
    <location>
        <begin position="46"/>
        <end position="66"/>
    </location>
</feature>
<dbReference type="PANTHER" id="PTHR38442">
    <property type="entry name" value="INNER MEMBRANE PROTEIN-RELATED"/>
    <property type="match status" value="1"/>
</dbReference>
<evidence type="ECO:0000256" key="1">
    <source>
        <dbReference type="SAM" id="Phobius"/>
    </source>
</evidence>
<keyword evidence="1" id="KW-0472">Membrane</keyword>
<name>A0A378U7I9_MYROD</name>
<evidence type="ECO:0000313" key="2">
    <source>
        <dbReference type="EMBL" id="STZ70193.1"/>
    </source>
</evidence>
<feature type="transmembrane region" description="Helical" evidence="1">
    <location>
        <begin position="14"/>
        <end position="34"/>
    </location>
</feature>
<gene>
    <name evidence="2" type="ORF">NCTC11179_03726</name>
</gene>
<dbReference type="EMBL" id="UGQL01000002">
    <property type="protein sequence ID" value="STZ70193.1"/>
    <property type="molecule type" value="Genomic_DNA"/>
</dbReference>
<protein>
    <submittedName>
        <fullName evidence="2">Predicted membrane protein</fullName>
    </submittedName>
</protein>
<dbReference type="AlphaFoldDB" id="A0A378U7I9"/>
<dbReference type="GO" id="GO:0005886">
    <property type="term" value="C:plasma membrane"/>
    <property type="evidence" value="ECO:0007669"/>
    <property type="project" value="TreeGrafter"/>
</dbReference>
<keyword evidence="3" id="KW-1185">Reference proteome</keyword>
<dbReference type="Pfam" id="PF04286">
    <property type="entry name" value="DUF445"/>
    <property type="match status" value="1"/>
</dbReference>
<evidence type="ECO:0000313" key="3">
    <source>
        <dbReference type="Proteomes" id="UP000255024"/>
    </source>
</evidence>
<dbReference type="PANTHER" id="PTHR38442:SF1">
    <property type="entry name" value="INNER MEMBRANE PROTEIN"/>
    <property type="match status" value="1"/>
</dbReference>
<reference evidence="2 3" key="1">
    <citation type="submission" date="2018-06" db="EMBL/GenBank/DDBJ databases">
        <authorList>
            <consortium name="Pathogen Informatics"/>
            <person name="Doyle S."/>
        </authorList>
    </citation>
    <scope>NUCLEOTIDE SEQUENCE [LARGE SCALE GENOMIC DNA]</scope>
    <source>
        <strain evidence="2 3">NCTC11179</strain>
    </source>
</reference>
<keyword evidence="1" id="KW-0812">Transmembrane</keyword>
<proteinExistence type="predicted"/>
<accession>A0A378U7I9</accession>
<sequence>MPDKKAQLRLHKRIATGLFLIMAMVYLVMVYLLKYSPANWMGYVKAFAEAAMVGALADWFAVTALFRHPMGLKIPHTNLIENKKNDIGDNLGNFVTENFLTPTTIRPYINKLQVAHFLSTWLNQPKSQQLVERELVFLMQSIIEDLNEKQIIDFLTKKAQQGIDQINLQQFVAQGVRYALDQNEHNRLITLVLPKIQIYVEEHRTEIYNQIIEKKPLLGLVGGKTVTNQLIKGLHAFLEDIQTNEQHKVREEITLQLTQLATDLETSPVWKEKLHDILHQFVTEEVIHHYLTDFWQTSKKALLTQLQEEGSTVRTYIKQTIQSIAQNIAQDLDLQQRLNHWTQVTLYRLALRNTQEVSTLIRNTVDQWDGRELSDKLELEVGKDLQFIRINGTLVGGLVGLLIYCLTQFL</sequence>
<dbReference type="Proteomes" id="UP000255024">
    <property type="component" value="Unassembled WGS sequence"/>
</dbReference>
<dbReference type="RefSeq" id="WP_115092733.1">
    <property type="nucleotide sequence ID" value="NZ_CP068107.1"/>
</dbReference>
<keyword evidence="1" id="KW-1133">Transmembrane helix</keyword>
<organism evidence="2 3">
    <name type="scientific">Myroides odoratus</name>
    <name type="common">Flavobacterium odoratum</name>
    <dbReference type="NCBI Taxonomy" id="256"/>
    <lineage>
        <taxon>Bacteria</taxon>
        <taxon>Pseudomonadati</taxon>
        <taxon>Bacteroidota</taxon>
        <taxon>Flavobacteriia</taxon>
        <taxon>Flavobacteriales</taxon>
        <taxon>Flavobacteriaceae</taxon>
        <taxon>Myroides</taxon>
    </lineage>
</organism>
<dbReference type="InterPro" id="IPR007383">
    <property type="entry name" value="DUF445"/>
</dbReference>